<reference evidence="1" key="1">
    <citation type="submission" date="2019-12" db="EMBL/GenBank/DDBJ databases">
        <title>Genome sequencing and annotation of Brassica cretica.</title>
        <authorList>
            <person name="Studholme D.J."/>
            <person name="Sarris P.F."/>
        </authorList>
    </citation>
    <scope>NUCLEOTIDE SEQUENCE</scope>
    <source>
        <strain evidence="1">PFS-001/15</strain>
        <tissue evidence="1">Leaf</tissue>
    </source>
</reference>
<dbReference type="Gene3D" id="2.130.10.10">
    <property type="entry name" value="YVTN repeat-like/Quinoprotein amine dehydrogenase"/>
    <property type="match status" value="2"/>
</dbReference>
<dbReference type="GO" id="GO:0035266">
    <property type="term" value="P:meristem growth"/>
    <property type="evidence" value="ECO:0007669"/>
    <property type="project" value="InterPro"/>
</dbReference>
<protein>
    <submittedName>
        <fullName evidence="1">Uncharacterized protein</fullName>
    </submittedName>
</protein>
<sequence length="515" mass="57839">MLEYRCSSVDWKPSPVVALANSADDTQVAAAREDGSLEIWLVSPGAVGWHCQLTIHGDPNSRISSLAWCRAGSQGLPSGRLFSSSIDGSISEWDLFDLKQKVVLDSIGISIWQMAVSPTYIDNRIENGYSSDKEESESEDDSDSEEEFHHDHSDRLLAAACDDGCVRLYRISYFNKLTYYSRDSRKIICSAISNTGSLFAYSDQIGLSLFELKKNEIAKSPWSVSRRRLPTLPFAHSMIFSSDCSRLILAGHDRRIYAIDVSNMELAYTFTPCREEHEGESPPMEPPITKLYTSSDDQWLAAINCFGDIYVFNLETQRQHWFISRLDGASVTAAGFHPWNNNALVISTSSNQVFAFDVEARQLGKWSLLHTNVLPKRYQEFPGEVIGLSFSPSPNSSSVIVYSSRAKCLIDFGKPVEEDEENDLPNGNLSKSLEGKLVNMGLKLGKGTNRKRRLEEYQLEAKSKERKNFEILPSKHPVLFVGHLSKNSIMVIEKPWIEVVKSLDTQPVDRHIFGT</sequence>
<dbReference type="EMBL" id="QGKW02001660">
    <property type="protein sequence ID" value="KAF2579348.1"/>
    <property type="molecule type" value="Genomic_DNA"/>
</dbReference>
<dbReference type="InterPro" id="IPR001680">
    <property type="entry name" value="WD40_rpt"/>
</dbReference>
<dbReference type="InterPro" id="IPR036322">
    <property type="entry name" value="WD40_repeat_dom_sf"/>
</dbReference>
<comment type="caution">
    <text evidence="1">The sequence shown here is derived from an EMBL/GenBank/DDBJ whole genome shotgun (WGS) entry which is preliminary data.</text>
</comment>
<dbReference type="InterPro" id="IPR044622">
    <property type="entry name" value="PCN"/>
</dbReference>
<evidence type="ECO:0000313" key="2">
    <source>
        <dbReference type="Proteomes" id="UP000712281"/>
    </source>
</evidence>
<dbReference type="PANTHER" id="PTHR45086">
    <property type="entry name" value="WD REPEAT-CONTAINING PROTEIN PCN"/>
    <property type="match status" value="1"/>
</dbReference>
<name>A0A8S9JB60_BRACR</name>
<dbReference type="SMART" id="SM00320">
    <property type="entry name" value="WD40"/>
    <property type="match status" value="5"/>
</dbReference>
<proteinExistence type="predicted"/>
<dbReference type="GO" id="GO:0010073">
    <property type="term" value="P:meristem maintenance"/>
    <property type="evidence" value="ECO:0007669"/>
    <property type="project" value="InterPro"/>
</dbReference>
<gene>
    <name evidence="1" type="ORF">F2Q68_00002197</name>
</gene>
<accession>A0A8S9JB60</accession>
<dbReference type="InterPro" id="IPR015943">
    <property type="entry name" value="WD40/YVTN_repeat-like_dom_sf"/>
</dbReference>
<dbReference type="Proteomes" id="UP000712281">
    <property type="component" value="Unassembled WGS sequence"/>
</dbReference>
<organism evidence="1 2">
    <name type="scientific">Brassica cretica</name>
    <name type="common">Mustard</name>
    <dbReference type="NCBI Taxonomy" id="69181"/>
    <lineage>
        <taxon>Eukaryota</taxon>
        <taxon>Viridiplantae</taxon>
        <taxon>Streptophyta</taxon>
        <taxon>Embryophyta</taxon>
        <taxon>Tracheophyta</taxon>
        <taxon>Spermatophyta</taxon>
        <taxon>Magnoliopsida</taxon>
        <taxon>eudicotyledons</taxon>
        <taxon>Gunneridae</taxon>
        <taxon>Pentapetalae</taxon>
        <taxon>rosids</taxon>
        <taxon>malvids</taxon>
        <taxon>Brassicales</taxon>
        <taxon>Brassicaceae</taxon>
        <taxon>Brassiceae</taxon>
        <taxon>Brassica</taxon>
    </lineage>
</organism>
<evidence type="ECO:0000313" key="1">
    <source>
        <dbReference type="EMBL" id="KAF2579348.1"/>
    </source>
</evidence>
<dbReference type="SUPFAM" id="SSF50978">
    <property type="entry name" value="WD40 repeat-like"/>
    <property type="match status" value="1"/>
</dbReference>
<dbReference type="PANTHER" id="PTHR45086:SF1">
    <property type="entry name" value="WD REPEAT-CONTAINING PROTEIN PCN"/>
    <property type="match status" value="1"/>
</dbReference>
<dbReference type="AlphaFoldDB" id="A0A8S9JB60"/>
<dbReference type="Pfam" id="PF00400">
    <property type="entry name" value="WD40"/>
    <property type="match status" value="1"/>
</dbReference>